<dbReference type="InterPro" id="IPR013011">
    <property type="entry name" value="PTS_EIIB_2"/>
</dbReference>
<evidence type="ECO:0000256" key="2">
    <source>
        <dbReference type="ARBA" id="ARBA00022737"/>
    </source>
</evidence>
<dbReference type="AlphaFoldDB" id="A0A1H9W2N0"/>
<evidence type="ECO:0000313" key="10">
    <source>
        <dbReference type="Proteomes" id="UP000199318"/>
    </source>
</evidence>
<evidence type="ECO:0000256" key="5">
    <source>
        <dbReference type="ARBA" id="ARBA00023163"/>
    </source>
</evidence>
<dbReference type="GO" id="GO:0008982">
    <property type="term" value="F:protein-N(PI)-phosphohistidine-sugar phosphotransferase activity"/>
    <property type="evidence" value="ECO:0007669"/>
    <property type="project" value="InterPro"/>
</dbReference>
<dbReference type="SUPFAM" id="SSF63520">
    <property type="entry name" value="PTS-regulatory domain, PRD"/>
    <property type="match status" value="2"/>
</dbReference>
<organism evidence="9 10">
    <name type="scientific">Salisediminibacterium halotolerans</name>
    <dbReference type="NCBI Taxonomy" id="517425"/>
    <lineage>
        <taxon>Bacteria</taxon>
        <taxon>Bacillati</taxon>
        <taxon>Bacillota</taxon>
        <taxon>Bacilli</taxon>
        <taxon>Bacillales</taxon>
        <taxon>Bacillaceae</taxon>
        <taxon>Salisediminibacterium</taxon>
    </lineage>
</organism>
<dbReference type="SUPFAM" id="SSF46785">
    <property type="entry name" value="Winged helix' DNA-binding domain"/>
    <property type="match status" value="1"/>
</dbReference>
<dbReference type="PANTHER" id="PTHR30185">
    <property type="entry name" value="CRYPTIC BETA-GLUCOSIDE BGL OPERON ANTITERMINATOR"/>
    <property type="match status" value="1"/>
</dbReference>
<evidence type="ECO:0000259" key="7">
    <source>
        <dbReference type="PROSITE" id="PS51099"/>
    </source>
</evidence>
<keyword evidence="10" id="KW-1185">Reference proteome</keyword>
<sequence length="641" mass="72944">MDSRLQTILKQLLEAGEPVTSSELAVRLYVSSKTVRNDVKVLNEALAPLNARIESYRGKGYQLRAENITAVEVFLANEGEHGREDMPSSSDERVRYLMERLLFTSDYIKADDLADALFISRSTLQQELKTIRAILHKYDLALEQKPHYGIRVVGNEVQIRFCISEYIFNQTSNFTGSSEDWLQILPQEELTAIQQVTLAKLREHKTIISDVSLQNLITHIAIACKRIRENHAIEMIHAEMAELETKEKYRVAEEIVREIENELHVTFSKYETAYITMHLQGTKLANSAINSDDVTALIYDDVTAVVTEMLARIDQRLNLQLQDDENLLAELSLHLKPAINRYKYNMNIRNPMLEEIKAGYPLSFAAALIGKDVLAERLDVQIDENEVGYMALHIEAAQERKKRSQGRAPRCLIVCASGLGSAQLLKYKLHSTFGEKLQIAGTTEYHNLADQPLDNIDFIISTIPIQESLPVPVKTVSTILSDSDVTGIEKFVYEETFAVDQYLRKPFTYVQRDFASYQDVITFMCDELFAAGKVDASYRESVLERENFSPTSFGNLVAIPHPLEPQTDETFWSVLTLTKPVYWIDKPVQFVVLLNIARENQGNLKPMYNALLELFDDHTKVNSLLQCKTFEQLRHAISPGK</sequence>
<dbReference type="InterPro" id="IPR016152">
    <property type="entry name" value="PTrfase/Anion_transptr"/>
</dbReference>
<gene>
    <name evidence="9" type="ORF">SAMN05444126_1273</name>
</gene>
<dbReference type="CDD" id="cd00211">
    <property type="entry name" value="PTS_IIA_fru"/>
    <property type="match status" value="1"/>
</dbReference>
<dbReference type="SUPFAM" id="SSF55804">
    <property type="entry name" value="Phoshotransferase/anion transport protein"/>
    <property type="match status" value="1"/>
</dbReference>
<dbReference type="SUPFAM" id="SSF52794">
    <property type="entry name" value="PTS system IIB component-like"/>
    <property type="match status" value="1"/>
</dbReference>
<dbReference type="Proteomes" id="UP000199318">
    <property type="component" value="Unassembled WGS sequence"/>
</dbReference>
<accession>A0A1H9W2N0</accession>
<proteinExistence type="predicted"/>
<dbReference type="EMBL" id="FOGV01000027">
    <property type="protein sequence ID" value="SES28200.1"/>
    <property type="molecule type" value="Genomic_DNA"/>
</dbReference>
<feature type="domain" description="PTS EIIB type-2" evidence="7">
    <location>
        <begin position="409"/>
        <end position="500"/>
    </location>
</feature>
<evidence type="ECO:0000256" key="4">
    <source>
        <dbReference type="ARBA" id="ARBA00023159"/>
    </source>
</evidence>
<evidence type="ECO:0000256" key="1">
    <source>
        <dbReference type="ARBA" id="ARBA00022679"/>
    </source>
</evidence>
<keyword evidence="3" id="KW-0805">Transcription regulation</keyword>
<protein>
    <submittedName>
        <fullName evidence="9">Lichenan operon transcriptional antiterminator</fullName>
    </submittedName>
</protein>
<dbReference type="Gene3D" id="1.10.10.10">
    <property type="entry name" value="Winged helix-like DNA-binding domain superfamily/Winged helix DNA-binding domain"/>
    <property type="match status" value="2"/>
</dbReference>
<dbReference type="InterPro" id="IPR013196">
    <property type="entry name" value="HTH_11"/>
</dbReference>
<keyword evidence="5" id="KW-0804">Transcription</keyword>
<keyword evidence="1" id="KW-0808">Transferase</keyword>
<dbReference type="InterPro" id="IPR036095">
    <property type="entry name" value="PTS_EIIB-like_sf"/>
</dbReference>
<dbReference type="InterPro" id="IPR036634">
    <property type="entry name" value="PRD_sf"/>
</dbReference>
<dbReference type="CDD" id="cd05568">
    <property type="entry name" value="PTS_IIB_bgl_like"/>
    <property type="match status" value="1"/>
</dbReference>
<dbReference type="Pfam" id="PF05043">
    <property type="entry name" value="Mga"/>
    <property type="match status" value="1"/>
</dbReference>
<comment type="caution">
    <text evidence="9">The sequence shown here is derived from an EMBL/GenBank/DDBJ whole genome shotgun (WGS) entry which is preliminary data.</text>
</comment>
<dbReference type="Gene3D" id="1.10.1790.10">
    <property type="entry name" value="PRD domain"/>
    <property type="match status" value="2"/>
</dbReference>
<dbReference type="PROSITE" id="PS51094">
    <property type="entry name" value="PTS_EIIA_TYPE_2"/>
    <property type="match status" value="1"/>
</dbReference>
<dbReference type="Gene3D" id="3.40.930.10">
    <property type="entry name" value="Mannitol-specific EII, Chain A"/>
    <property type="match status" value="1"/>
</dbReference>
<dbReference type="Gene3D" id="3.40.50.2300">
    <property type="match status" value="1"/>
</dbReference>
<dbReference type="Pfam" id="PF00874">
    <property type="entry name" value="PRD"/>
    <property type="match status" value="2"/>
</dbReference>
<dbReference type="GO" id="GO:0006355">
    <property type="term" value="P:regulation of DNA-templated transcription"/>
    <property type="evidence" value="ECO:0007669"/>
    <property type="project" value="InterPro"/>
</dbReference>
<dbReference type="PROSITE" id="PS51099">
    <property type="entry name" value="PTS_EIIB_TYPE_2"/>
    <property type="match status" value="1"/>
</dbReference>
<dbReference type="PANTHER" id="PTHR30185:SF13">
    <property type="entry name" value="LICABCH OPERON REGULATOR-RELATED"/>
    <property type="match status" value="1"/>
</dbReference>
<dbReference type="Pfam" id="PF08279">
    <property type="entry name" value="HTH_11"/>
    <property type="match status" value="1"/>
</dbReference>
<reference evidence="10" key="1">
    <citation type="submission" date="2016-10" db="EMBL/GenBank/DDBJ databases">
        <authorList>
            <person name="de Groot N.N."/>
        </authorList>
    </citation>
    <scope>NUCLEOTIDE SEQUENCE [LARGE SCALE GENOMIC DNA]</scope>
    <source>
        <strain evidence="10">10nlg</strain>
    </source>
</reference>
<feature type="domain" description="PRD" evidence="8">
    <location>
        <begin position="184"/>
        <end position="289"/>
    </location>
</feature>
<keyword evidence="2" id="KW-0677">Repeat</keyword>
<dbReference type="InterPro" id="IPR050661">
    <property type="entry name" value="BglG_antiterminators"/>
</dbReference>
<dbReference type="RefSeq" id="WP_093074324.1">
    <property type="nucleotide sequence ID" value="NZ_FOGV01000027.1"/>
</dbReference>
<dbReference type="InterPro" id="IPR002178">
    <property type="entry name" value="PTS_EIIA_type-2_dom"/>
</dbReference>
<name>A0A1H9W2N0_9BACI</name>
<dbReference type="InterPro" id="IPR036390">
    <property type="entry name" value="WH_DNA-bd_sf"/>
</dbReference>
<dbReference type="Pfam" id="PF00359">
    <property type="entry name" value="PTS_EIIA_2"/>
    <property type="match status" value="1"/>
</dbReference>
<evidence type="ECO:0000259" key="6">
    <source>
        <dbReference type="PROSITE" id="PS51094"/>
    </source>
</evidence>
<dbReference type="InterPro" id="IPR011608">
    <property type="entry name" value="PRD"/>
</dbReference>
<dbReference type="PROSITE" id="PS51372">
    <property type="entry name" value="PRD_2"/>
    <property type="match status" value="2"/>
</dbReference>
<dbReference type="GO" id="GO:0009401">
    <property type="term" value="P:phosphoenolpyruvate-dependent sugar phosphotransferase system"/>
    <property type="evidence" value="ECO:0007669"/>
    <property type="project" value="InterPro"/>
</dbReference>
<feature type="domain" description="PRD" evidence="8">
    <location>
        <begin position="297"/>
        <end position="404"/>
    </location>
</feature>
<dbReference type="InterPro" id="IPR036388">
    <property type="entry name" value="WH-like_DNA-bd_sf"/>
</dbReference>
<feature type="domain" description="PTS EIIA type-2" evidence="6">
    <location>
        <begin position="501"/>
        <end position="640"/>
    </location>
</feature>
<dbReference type="InterPro" id="IPR007737">
    <property type="entry name" value="Mga_HTH"/>
</dbReference>
<evidence type="ECO:0000256" key="3">
    <source>
        <dbReference type="ARBA" id="ARBA00023015"/>
    </source>
</evidence>
<dbReference type="STRING" id="1464123.SAMN05444126_1273"/>
<dbReference type="OrthoDB" id="3710983at2"/>
<keyword evidence="4" id="KW-0010">Activator</keyword>
<evidence type="ECO:0000313" key="9">
    <source>
        <dbReference type="EMBL" id="SES28200.1"/>
    </source>
</evidence>
<evidence type="ECO:0000259" key="8">
    <source>
        <dbReference type="PROSITE" id="PS51372"/>
    </source>
</evidence>